<protein>
    <submittedName>
        <fullName evidence="1">Uncharacterized protein</fullName>
    </submittedName>
</protein>
<organism evidence="1 2">
    <name type="scientific">Mycolicibacterium elephantis DSM 44368</name>
    <dbReference type="NCBI Taxonomy" id="1335622"/>
    <lineage>
        <taxon>Bacteria</taxon>
        <taxon>Bacillati</taxon>
        <taxon>Actinomycetota</taxon>
        <taxon>Actinomycetes</taxon>
        <taxon>Mycobacteriales</taxon>
        <taxon>Mycobacteriaceae</taxon>
        <taxon>Mycolicibacterium</taxon>
    </lineage>
</organism>
<dbReference type="AlphaFoldDB" id="A0A439E0T3"/>
<proteinExistence type="predicted"/>
<dbReference type="Proteomes" id="UP000287177">
    <property type="component" value="Unassembled WGS sequence"/>
</dbReference>
<evidence type="ECO:0000313" key="1">
    <source>
        <dbReference type="EMBL" id="RWA24043.1"/>
    </source>
</evidence>
<dbReference type="EMBL" id="ATDN01000001">
    <property type="protein sequence ID" value="RWA24043.1"/>
    <property type="molecule type" value="Genomic_DNA"/>
</dbReference>
<reference evidence="1 2" key="1">
    <citation type="submission" date="2013-06" db="EMBL/GenBank/DDBJ databases">
        <title>The draft sequence of the Mycobacterium elephantis genome.</title>
        <authorList>
            <person name="Pettersson F.B."/>
            <person name="Das S."/>
            <person name="Dasgupta S."/>
            <person name="Bhattacharya A."/>
            <person name="Kirsebom L.A."/>
        </authorList>
    </citation>
    <scope>NUCLEOTIDE SEQUENCE [LARGE SCALE GENOMIC DNA]</scope>
    <source>
        <strain evidence="1 2">DSM 44368</strain>
    </source>
</reference>
<name>A0A439E0T3_9MYCO</name>
<gene>
    <name evidence="1" type="ORF">MELE44368_02190</name>
</gene>
<keyword evidence="2" id="KW-1185">Reference proteome</keyword>
<sequence length="215" mass="22370">MLILDTAGVLDVIPAAPGDPTYVPVASTYPVGVFADWGIGFEVTSGAIIRDVAVGSGEGNFYGGGVYLTPMSTLRHRAIVTAANVVGLPNNRGVGCGVHGSDDEFTDGVFCTVDSAAASNPPSCELFVKAGASITAVASSNDDTDNNTKIELRPSLSGGVWTYTVFKDGAASCAWTDSEHVVTPGVFTCFAFQHRRASGVELFSDGIRDFTAQDY</sequence>
<evidence type="ECO:0000313" key="2">
    <source>
        <dbReference type="Proteomes" id="UP000287177"/>
    </source>
</evidence>
<accession>A0A439E0T3</accession>
<comment type="caution">
    <text evidence="1">The sequence shown here is derived from an EMBL/GenBank/DDBJ whole genome shotgun (WGS) entry which is preliminary data.</text>
</comment>